<feature type="transmembrane region" description="Helical" evidence="1">
    <location>
        <begin position="173"/>
        <end position="193"/>
    </location>
</feature>
<proteinExistence type="predicted"/>
<keyword evidence="1" id="KW-0472">Membrane</keyword>
<accession>A0A815UNS9</accession>
<reference evidence="3" key="1">
    <citation type="submission" date="2021-02" db="EMBL/GenBank/DDBJ databases">
        <authorList>
            <person name="Nowell W R."/>
        </authorList>
    </citation>
    <scope>NUCLEOTIDE SEQUENCE</scope>
</reference>
<feature type="transmembrane region" description="Helical" evidence="1">
    <location>
        <begin position="62"/>
        <end position="88"/>
    </location>
</feature>
<name>A0A815UNS9_ADIRI</name>
<keyword evidence="4" id="KW-1185">Reference proteome</keyword>
<dbReference type="SUPFAM" id="SSF56399">
    <property type="entry name" value="ADP-ribosylation"/>
    <property type="match status" value="1"/>
</dbReference>
<dbReference type="AlphaFoldDB" id="A0A815UNS9"/>
<evidence type="ECO:0000313" key="2">
    <source>
        <dbReference type="EMBL" id="CAF1312937.1"/>
    </source>
</evidence>
<protein>
    <submittedName>
        <fullName evidence="3">Uncharacterized protein</fullName>
    </submittedName>
</protein>
<organism evidence="3 4">
    <name type="scientific">Adineta ricciae</name>
    <name type="common">Rotifer</name>
    <dbReference type="NCBI Taxonomy" id="249248"/>
    <lineage>
        <taxon>Eukaryota</taxon>
        <taxon>Metazoa</taxon>
        <taxon>Spiralia</taxon>
        <taxon>Gnathifera</taxon>
        <taxon>Rotifera</taxon>
        <taxon>Eurotatoria</taxon>
        <taxon>Bdelloidea</taxon>
        <taxon>Adinetida</taxon>
        <taxon>Adinetidae</taxon>
        <taxon>Adineta</taxon>
    </lineage>
</organism>
<evidence type="ECO:0000256" key="1">
    <source>
        <dbReference type="SAM" id="Phobius"/>
    </source>
</evidence>
<keyword evidence="1" id="KW-1133">Transmembrane helix</keyword>
<evidence type="ECO:0000313" key="3">
    <source>
        <dbReference type="EMBL" id="CAF1521967.1"/>
    </source>
</evidence>
<dbReference type="Proteomes" id="UP000663852">
    <property type="component" value="Unassembled WGS sequence"/>
</dbReference>
<feature type="transmembrane region" description="Helical" evidence="1">
    <location>
        <begin position="20"/>
        <end position="42"/>
    </location>
</feature>
<dbReference type="Gene3D" id="3.90.228.10">
    <property type="match status" value="1"/>
</dbReference>
<dbReference type="EMBL" id="CAJNOJ010000227">
    <property type="protein sequence ID" value="CAF1312937.1"/>
    <property type="molecule type" value="Genomic_DNA"/>
</dbReference>
<dbReference type="EMBL" id="CAJNOR010004700">
    <property type="protein sequence ID" value="CAF1521967.1"/>
    <property type="molecule type" value="Genomic_DNA"/>
</dbReference>
<dbReference type="OrthoDB" id="10017113at2759"/>
<keyword evidence="1" id="KW-0812">Transmembrane</keyword>
<comment type="caution">
    <text evidence="3">The sequence shown here is derived from an EMBL/GenBank/DDBJ whole genome shotgun (WGS) entry which is preliminary data.</text>
</comment>
<evidence type="ECO:0000313" key="4">
    <source>
        <dbReference type="Proteomes" id="UP000663828"/>
    </source>
</evidence>
<gene>
    <name evidence="2" type="ORF">EDS130_LOCUS31245</name>
    <name evidence="3" type="ORF">XAT740_LOCUS40861</name>
</gene>
<feature type="transmembrane region" description="Helical" evidence="1">
    <location>
        <begin position="139"/>
        <end position="161"/>
    </location>
</feature>
<dbReference type="Proteomes" id="UP000663828">
    <property type="component" value="Unassembled WGS sequence"/>
</dbReference>
<sequence length="442" mass="50629">MGTCCCHFPLLYKGLPHLHAFIAIFELLCGIGRLVGYFSALPDTKKVQTYDSKYAAAFALDWISSIVPTCMGLFIALLIIVVMLKMLIYCLQSHSQRSCVDDINTSGWLRKVWRNRALRRIVALDCNCPCYKPRPKLRFFVRFGFLCVVFTLKIIAIALYTSVSSSSNRANDLATVCAFTILCLFSTFLIDVYHYCVWWHYTPFDDKTCCCCRSRKHRRYLPYILIAEYRNEQHWGDRSCTDHPCLERSLEHIATFHYSSYKPQPRWSDLHKPEPSVNTVKKSKSGLTYIGFHQTTPQAAVSIAKSEFIPSISGMLGPGTYFARSLDGTNVKVGRNGGFGAWFIAEIDMGKVYVTEKRFYDTKPGNPFYNAGIHRFVGNGEWHVEYNTCYSIHDDDNLDEFCIKDPTKQILQWVIVIEDSFDRKVKLYGLDTEFDSTECGCC</sequence>